<accession>A0ABV1W6Z2</accession>
<dbReference type="Proteomes" id="UP001458415">
    <property type="component" value="Unassembled WGS sequence"/>
</dbReference>
<protein>
    <submittedName>
        <fullName evidence="2">Uncharacterized protein</fullName>
    </submittedName>
</protein>
<dbReference type="Gene3D" id="3.40.50.1240">
    <property type="entry name" value="Phosphoglycerate mutase-like"/>
    <property type="match status" value="1"/>
</dbReference>
<dbReference type="InterPro" id="IPR029033">
    <property type="entry name" value="His_PPase_superfam"/>
</dbReference>
<dbReference type="RefSeq" id="WP_086726629.1">
    <property type="nucleotide sequence ID" value="NZ_MUBM01000151.1"/>
</dbReference>
<feature type="compositionally biased region" description="Low complexity" evidence="1">
    <location>
        <begin position="131"/>
        <end position="140"/>
    </location>
</feature>
<feature type="region of interest" description="Disordered" evidence="1">
    <location>
        <begin position="1"/>
        <end position="46"/>
    </location>
</feature>
<dbReference type="EMBL" id="JBEPCU010000463">
    <property type="protein sequence ID" value="MER6979965.1"/>
    <property type="molecule type" value="Genomic_DNA"/>
</dbReference>
<organism evidence="2 3">
    <name type="scientific">Streptomyces carpinensis</name>
    <dbReference type="NCBI Taxonomy" id="66369"/>
    <lineage>
        <taxon>Bacteria</taxon>
        <taxon>Bacillati</taxon>
        <taxon>Actinomycetota</taxon>
        <taxon>Actinomycetes</taxon>
        <taxon>Kitasatosporales</taxon>
        <taxon>Streptomycetaceae</taxon>
        <taxon>Streptomyces</taxon>
    </lineage>
</organism>
<comment type="caution">
    <text evidence="2">The sequence shown here is derived from an EMBL/GenBank/DDBJ whole genome shotgun (WGS) entry which is preliminary data.</text>
</comment>
<name>A0ABV1W6Z2_9ACTN</name>
<gene>
    <name evidence="2" type="ORF">ABT317_24095</name>
</gene>
<reference evidence="2 3" key="1">
    <citation type="submission" date="2024-06" db="EMBL/GenBank/DDBJ databases">
        <title>The Natural Products Discovery Center: Release of the First 8490 Sequenced Strains for Exploring Actinobacteria Biosynthetic Diversity.</title>
        <authorList>
            <person name="Kalkreuter E."/>
            <person name="Kautsar S.A."/>
            <person name="Yang D."/>
            <person name="Bader C.D."/>
            <person name="Teijaro C.N."/>
            <person name="Fluegel L."/>
            <person name="Davis C.M."/>
            <person name="Simpson J.R."/>
            <person name="Lauterbach L."/>
            <person name="Steele A.D."/>
            <person name="Gui C."/>
            <person name="Meng S."/>
            <person name="Li G."/>
            <person name="Viehrig K."/>
            <person name="Ye F."/>
            <person name="Su P."/>
            <person name="Kiefer A.F."/>
            <person name="Nichols A."/>
            <person name="Cepeda A.J."/>
            <person name="Yan W."/>
            <person name="Fan B."/>
            <person name="Jiang Y."/>
            <person name="Adhikari A."/>
            <person name="Zheng C.-J."/>
            <person name="Schuster L."/>
            <person name="Cowan T.M."/>
            <person name="Smanski M.J."/>
            <person name="Chevrette M.G."/>
            <person name="De Carvalho L.P.S."/>
            <person name="Shen B."/>
        </authorList>
    </citation>
    <scope>NUCLEOTIDE SEQUENCE [LARGE SCALE GENOMIC DNA]</scope>
    <source>
        <strain evidence="2 3">NPDC000634</strain>
    </source>
</reference>
<feature type="region of interest" description="Disordered" evidence="1">
    <location>
        <begin position="131"/>
        <end position="150"/>
    </location>
</feature>
<evidence type="ECO:0000256" key="1">
    <source>
        <dbReference type="SAM" id="MobiDB-lite"/>
    </source>
</evidence>
<proteinExistence type="predicted"/>
<keyword evidence="3" id="KW-1185">Reference proteome</keyword>
<feature type="compositionally biased region" description="Basic and acidic residues" evidence="1">
    <location>
        <begin position="1"/>
        <end position="15"/>
    </location>
</feature>
<evidence type="ECO:0000313" key="3">
    <source>
        <dbReference type="Proteomes" id="UP001458415"/>
    </source>
</evidence>
<sequence length="150" mass="15959">MHADPTPPRRERGDLSDLVTAGCGGARTARTSPAAPGTAQDVTDDPRYAELPRELLPYWRDTVAPGLRAGRTMVVVAYSNSLRALVATSDGLSSEELLDLDIPRAIPLRHDLDKHLAPLARGGRYLDPEAAAAAPAEVAAKGSRSSRPTR</sequence>
<evidence type="ECO:0000313" key="2">
    <source>
        <dbReference type="EMBL" id="MER6979965.1"/>
    </source>
</evidence>
<dbReference type="SUPFAM" id="SSF53254">
    <property type="entry name" value="Phosphoglycerate mutase-like"/>
    <property type="match status" value="1"/>
</dbReference>